<reference evidence="1" key="1">
    <citation type="submission" date="2021-10" db="EMBL/GenBank/DDBJ databases">
        <title>Melipona bicolor Genome sequencing and assembly.</title>
        <authorList>
            <person name="Araujo N.S."/>
            <person name="Arias M.C."/>
        </authorList>
    </citation>
    <scope>NUCLEOTIDE SEQUENCE</scope>
    <source>
        <strain evidence="1">USP_2M_L1-L4_2017</strain>
        <tissue evidence="1">Whole body</tissue>
    </source>
</reference>
<accession>A0AA40FV49</accession>
<organism evidence="1 2">
    <name type="scientific">Melipona bicolor</name>
    <dbReference type="NCBI Taxonomy" id="60889"/>
    <lineage>
        <taxon>Eukaryota</taxon>
        <taxon>Metazoa</taxon>
        <taxon>Ecdysozoa</taxon>
        <taxon>Arthropoda</taxon>
        <taxon>Hexapoda</taxon>
        <taxon>Insecta</taxon>
        <taxon>Pterygota</taxon>
        <taxon>Neoptera</taxon>
        <taxon>Endopterygota</taxon>
        <taxon>Hymenoptera</taxon>
        <taxon>Apocrita</taxon>
        <taxon>Aculeata</taxon>
        <taxon>Apoidea</taxon>
        <taxon>Anthophila</taxon>
        <taxon>Apidae</taxon>
        <taxon>Melipona</taxon>
    </lineage>
</organism>
<name>A0AA40FV49_9HYME</name>
<keyword evidence="2" id="KW-1185">Reference proteome</keyword>
<dbReference type="EMBL" id="JAHYIQ010000015">
    <property type="protein sequence ID" value="KAK1125781.1"/>
    <property type="molecule type" value="Genomic_DNA"/>
</dbReference>
<dbReference type="Proteomes" id="UP001177670">
    <property type="component" value="Unassembled WGS sequence"/>
</dbReference>
<evidence type="ECO:0000313" key="2">
    <source>
        <dbReference type="Proteomes" id="UP001177670"/>
    </source>
</evidence>
<protein>
    <submittedName>
        <fullName evidence="1">Uncharacterized protein</fullName>
    </submittedName>
</protein>
<sequence length="86" mass="9825">MKGTCRYFKLSTYVPVPLPPPRFPNIQLSLSAALLIQLLVTHHVYAMRPSIPENRIYELAGPSVQDSRSEGANVVLRRQRHCLRRV</sequence>
<proteinExistence type="predicted"/>
<gene>
    <name evidence="1" type="ORF">K0M31_005326</name>
</gene>
<evidence type="ECO:0000313" key="1">
    <source>
        <dbReference type="EMBL" id="KAK1125781.1"/>
    </source>
</evidence>
<dbReference type="AlphaFoldDB" id="A0AA40FV49"/>
<comment type="caution">
    <text evidence="1">The sequence shown here is derived from an EMBL/GenBank/DDBJ whole genome shotgun (WGS) entry which is preliminary data.</text>
</comment>